<comment type="caution">
    <text evidence="1">The sequence shown here is derived from an EMBL/GenBank/DDBJ whole genome shotgun (WGS) entry which is preliminary data.</text>
</comment>
<reference evidence="1 2" key="1">
    <citation type="submission" date="2019-05" db="EMBL/GenBank/DDBJ databases">
        <title>Emergence of the Ug99 lineage of the wheat stem rust pathogen through somatic hybridization.</title>
        <authorList>
            <person name="Li F."/>
            <person name="Upadhyaya N.M."/>
            <person name="Sperschneider J."/>
            <person name="Matny O."/>
            <person name="Nguyen-Phuc H."/>
            <person name="Mago R."/>
            <person name="Raley C."/>
            <person name="Miller M.E."/>
            <person name="Silverstein K.A.T."/>
            <person name="Henningsen E."/>
            <person name="Hirsch C.D."/>
            <person name="Visser B."/>
            <person name="Pretorius Z.A."/>
            <person name="Steffenson B.J."/>
            <person name="Schwessinger B."/>
            <person name="Dodds P.N."/>
            <person name="Figueroa M."/>
        </authorList>
    </citation>
    <scope>NUCLEOTIDE SEQUENCE [LARGE SCALE GENOMIC DNA]</scope>
    <source>
        <strain evidence="1">21-0</strain>
    </source>
</reference>
<gene>
    <name evidence="1" type="ORF">PGT21_010024</name>
</gene>
<dbReference type="AlphaFoldDB" id="A0A5B0PMK4"/>
<dbReference type="Proteomes" id="UP000324748">
    <property type="component" value="Unassembled WGS sequence"/>
</dbReference>
<protein>
    <submittedName>
        <fullName evidence="1">Uncharacterized protein</fullName>
    </submittedName>
</protein>
<sequence>MTNVLLSSPSDSNNPIRLTPTIIIRCHLWIGDQLVTDRVPYLGAGRIAYQVADVNTNPCHLDFESETPSFTEFSHSIFEHIQSRALNIPNLLAVLCEANSESRIEWAYSIRQENPLRTWAMDSPNKEGFEDFICALRNVYDEASISISVKLNQQAHHLDPALNGSDTIPLRDASLVQILKNPSNNGSEHTRIVSPNENRINLPPAPVMTTVKIRCSLWIDDHFILDRHPFSGMGDIVFEVIDPNSPSFQINFNAGALLFTELKDLIFERLANSAPGIPMLQILLEEAYNRSQIQFGYLITKVNPLRAWSLDTRGGGEQHFEEFRNSMNRSSAEAYVSIAVQLDQQFDEVNVLLCLNYQVFPS</sequence>
<organism evidence="1 2">
    <name type="scientific">Puccinia graminis f. sp. tritici</name>
    <dbReference type="NCBI Taxonomy" id="56615"/>
    <lineage>
        <taxon>Eukaryota</taxon>
        <taxon>Fungi</taxon>
        <taxon>Dikarya</taxon>
        <taxon>Basidiomycota</taxon>
        <taxon>Pucciniomycotina</taxon>
        <taxon>Pucciniomycetes</taxon>
        <taxon>Pucciniales</taxon>
        <taxon>Pucciniaceae</taxon>
        <taxon>Puccinia</taxon>
    </lineage>
</organism>
<evidence type="ECO:0000313" key="2">
    <source>
        <dbReference type="Proteomes" id="UP000324748"/>
    </source>
</evidence>
<keyword evidence="2" id="KW-1185">Reference proteome</keyword>
<accession>A0A5B0PMK4</accession>
<dbReference type="EMBL" id="VSWC01000053">
    <property type="protein sequence ID" value="KAA1101179.1"/>
    <property type="molecule type" value="Genomic_DNA"/>
</dbReference>
<name>A0A5B0PMK4_PUCGR</name>
<evidence type="ECO:0000313" key="1">
    <source>
        <dbReference type="EMBL" id="KAA1101179.1"/>
    </source>
</evidence>
<proteinExistence type="predicted"/>